<feature type="domain" description="Tyrosine specific protein phosphatases" evidence="2">
    <location>
        <begin position="414"/>
        <end position="486"/>
    </location>
</feature>
<dbReference type="SUPFAM" id="SSF52799">
    <property type="entry name" value="(Phosphotyrosine protein) phosphatases II"/>
    <property type="match status" value="2"/>
</dbReference>
<dbReference type="InterPro" id="IPR050348">
    <property type="entry name" value="Protein-Tyr_Phosphatase"/>
</dbReference>
<dbReference type="PROSITE" id="PS50055">
    <property type="entry name" value="TYR_PHOSPHATASE_PTP"/>
    <property type="match status" value="2"/>
</dbReference>
<evidence type="ECO:0000313" key="3">
    <source>
        <dbReference type="Proteomes" id="UP000694941"/>
    </source>
</evidence>
<keyword evidence="3" id="KW-1185">Reference proteome</keyword>
<dbReference type="CDD" id="cd00047">
    <property type="entry name" value="PTPc"/>
    <property type="match status" value="1"/>
</dbReference>
<dbReference type="InterPro" id="IPR003595">
    <property type="entry name" value="Tyr_Pase_cat"/>
</dbReference>
<evidence type="ECO:0000259" key="2">
    <source>
        <dbReference type="PROSITE" id="PS50056"/>
    </source>
</evidence>
<feature type="domain" description="Tyrosine specific protein phosphatases" evidence="2">
    <location>
        <begin position="113"/>
        <end position="186"/>
    </location>
</feature>
<dbReference type="Proteomes" id="UP000694941">
    <property type="component" value="Unplaced"/>
</dbReference>
<proteinExistence type="predicted"/>
<organism evidence="3 4">
    <name type="scientific">Limulus polyphemus</name>
    <name type="common">Atlantic horseshoe crab</name>
    <dbReference type="NCBI Taxonomy" id="6850"/>
    <lineage>
        <taxon>Eukaryota</taxon>
        <taxon>Metazoa</taxon>
        <taxon>Ecdysozoa</taxon>
        <taxon>Arthropoda</taxon>
        <taxon>Chelicerata</taxon>
        <taxon>Merostomata</taxon>
        <taxon>Xiphosura</taxon>
        <taxon>Limulidae</taxon>
        <taxon>Limulus</taxon>
    </lineage>
</organism>
<name>A0ABM1TSS8_LIMPO</name>
<evidence type="ECO:0000259" key="1">
    <source>
        <dbReference type="PROSITE" id="PS50055"/>
    </source>
</evidence>
<dbReference type="PROSITE" id="PS00383">
    <property type="entry name" value="TYR_PHOSPHATASE_1"/>
    <property type="match status" value="1"/>
</dbReference>
<dbReference type="SMART" id="SM00404">
    <property type="entry name" value="PTPc_motif"/>
    <property type="match status" value="2"/>
</dbReference>
<dbReference type="PROSITE" id="PS50056">
    <property type="entry name" value="TYR_PHOSPHATASE_2"/>
    <property type="match status" value="2"/>
</dbReference>
<feature type="domain" description="Tyrosine-protein phosphatase" evidence="1">
    <location>
        <begin position="227"/>
        <end position="495"/>
    </location>
</feature>
<dbReference type="RefSeq" id="XP_022258934.1">
    <property type="nucleotide sequence ID" value="XM_022403226.1"/>
</dbReference>
<dbReference type="PANTHER" id="PTHR19134">
    <property type="entry name" value="RECEPTOR-TYPE TYROSINE-PROTEIN PHOSPHATASE"/>
    <property type="match status" value="1"/>
</dbReference>
<protein>
    <submittedName>
        <fullName evidence="4">Receptor-type tyrosine-protein phosphatase U-like</fullName>
    </submittedName>
</protein>
<gene>
    <name evidence="4" type="primary">LOC106474975</name>
</gene>
<dbReference type="Gene3D" id="3.90.190.10">
    <property type="entry name" value="Protein tyrosine phosphatase superfamily"/>
    <property type="match status" value="2"/>
</dbReference>
<dbReference type="PRINTS" id="PR00700">
    <property type="entry name" value="PRTYPHPHTASE"/>
</dbReference>
<reference evidence="4" key="1">
    <citation type="submission" date="2025-08" db="UniProtKB">
        <authorList>
            <consortium name="RefSeq"/>
        </authorList>
    </citation>
    <scope>IDENTIFICATION</scope>
    <source>
        <tissue evidence="4">Muscle</tissue>
    </source>
</reference>
<dbReference type="Pfam" id="PF00102">
    <property type="entry name" value="Y_phosphatase"/>
    <property type="match status" value="2"/>
</dbReference>
<dbReference type="PANTHER" id="PTHR19134:SF561">
    <property type="entry name" value="PROTEIN TYROSINE PHOSPHATASE 36E, ISOFORM A"/>
    <property type="match status" value="1"/>
</dbReference>
<dbReference type="InterPro" id="IPR029021">
    <property type="entry name" value="Prot-tyrosine_phosphatase-like"/>
</dbReference>
<dbReference type="SMART" id="SM00194">
    <property type="entry name" value="PTPc"/>
    <property type="match status" value="2"/>
</dbReference>
<sequence>PHNICDKTYVLGPNEHTIADFWRMMWEQKSHVIVMLTKVFEFIRVMCVQYWPTETDKPDVYGDLEITLLSEESLANFMIRTIRIRKNEEVREIIQMHFTSWPAYTVPFPASLLEFRRIVLLYMDRYPKIGPLVVHCSDGCGRTGAYLVIDSNLELGEEEGVYDVFGYTKQIACARKGMVETQEQYMFIYEMLEDHHICGKTWFPVSELVQQLKHKSLRNPITRKNEYQQEYETICKMSCKFSIGDCAGGHRPENREKNRDVATVPPDNFRPYLTSYQSNDSTDYINAVFADGYTRSKEYIVTEWPTYKTIPNLWSLVYDHDCNSVIVLCSALTPPNGGTAPPLVCINYYKIFPLIFSSYIYTYDFNLHIFYFNKVVSLTELMAGVKGETKTTQFFQITCWPQDHKVPTSTNALVELMNMVERWRQRSTYGPVVVVSMNGRCRAGVYCAANFAIEQVVQHDEVDVFLAVKTVRRHRHQLVENLTEYKYCYDLVMHYVLHFLNNE</sequence>
<feature type="non-terminal residue" evidence="4">
    <location>
        <position position="1"/>
    </location>
</feature>
<dbReference type="InterPro" id="IPR000242">
    <property type="entry name" value="PTP_cat"/>
</dbReference>
<dbReference type="InterPro" id="IPR016130">
    <property type="entry name" value="Tyr_Pase_AS"/>
</dbReference>
<dbReference type="InterPro" id="IPR000387">
    <property type="entry name" value="Tyr_Pase_dom"/>
</dbReference>
<accession>A0ABM1TSS8</accession>
<evidence type="ECO:0000313" key="4">
    <source>
        <dbReference type="RefSeq" id="XP_022258934.1"/>
    </source>
</evidence>
<dbReference type="GeneID" id="106474975"/>
<feature type="domain" description="Tyrosine-protein phosphatase" evidence="1">
    <location>
        <begin position="1"/>
        <end position="195"/>
    </location>
</feature>